<dbReference type="GO" id="GO:0055052">
    <property type="term" value="C:ATP-binding cassette (ABC) transporter complex, substrate-binding subunit-containing"/>
    <property type="evidence" value="ECO:0007669"/>
    <property type="project" value="TreeGrafter"/>
</dbReference>
<dbReference type="RefSeq" id="WP_181368880.1">
    <property type="nucleotide sequence ID" value="NZ_BAAACK010000001.1"/>
</dbReference>
<dbReference type="SUPFAM" id="SSF53850">
    <property type="entry name" value="Periplasmic binding protein-like II"/>
    <property type="match status" value="1"/>
</dbReference>
<evidence type="ECO:0000256" key="1">
    <source>
        <dbReference type="ARBA" id="ARBA00008520"/>
    </source>
</evidence>
<keyword evidence="3 4" id="KW-0732">Signal</keyword>
<dbReference type="AlphaFoldDB" id="A0A2Y9BN07"/>
<feature type="chain" id="PRO_5043162225" evidence="4">
    <location>
        <begin position="26"/>
        <end position="422"/>
    </location>
</feature>
<proteinExistence type="inferred from homology"/>
<dbReference type="GO" id="GO:0042956">
    <property type="term" value="P:maltodextrin transmembrane transport"/>
    <property type="evidence" value="ECO:0007669"/>
    <property type="project" value="TreeGrafter"/>
</dbReference>
<dbReference type="PANTHER" id="PTHR30061">
    <property type="entry name" value="MALTOSE-BINDING PERIPLASMIC PROTEIN"/>
    <property type="match status" value="1"/>
</dbReference>
<comment type="similarity">
    <text evidence="1">Belongs to the bacterial solute-binding protein 1 family.</text>
</comment>
<dbReference type="Gene3D" id="3.40.190.10">
    <property type="entry name" value="Periplasmic binding protein-like II"/>
    <property type="match status" value="2"/>
</dbReference>
<dbReference type="GO" id="GO:0015768">
    <property type="term" value="P:maltose transport"/>
    <property type="evidence" value="ECO:0007669"/>
    <property type="project" value="TreeGrafter"/>
</dbReference>
<evidence type="ECO:0000256" key="3">
    <source>
        <dbReference type="ARBA" id="ARBA00022729"/>
    </source>
</evidence>
<evidence type="ECO:0000313" key="6">
    <source>
        <dbReference type="Proteomes" id="UP000245845"/>
    </source>
</evidence>
<organism evidence="5 6">
    <name type="scientific">Faecalicatena orotica</name>
    <dbReference type="NCBI Taxonomy" id="1544"/>
    <lineage>
        <taxon>Bacteria</taxon>
        <taxon>Bacillati</taxon>
        <taxon>Bacillota</taxon>
        <taxon>Clostridia</taxon>
        <taxon>Lachnospirales</taxon>
        <taxon>Lachnospiraceae</taxon>
        <taxon>Faecalicatena</taxon>
    </lineage>
</organism>
<evidence type="ECO:0000256" key="2">
    <source>
        <dbReference type="ARBA" id="ARBA00022448"/>
    </source>
</evidence>
<dbReference type="InterPro" id="IPR006059">
    <property type="entry name" value="SBP"/>
</dbReference>
<keyword evidence="2" id="KW-0813">Transport</keyword>
<keyword evidence="6" id="KW-1185">Reference proteome</keyword>
<gene>
    <name evidence="5" type="ORF">A8806_12715</name>
</gene>
<evidence type="ECO:0000313" key="5">
    <source>
        <dbReference type="EMBL" id="PWJ17637.1"/>
    </source>
</evidence>
<dbReference type="EMBL" id="QGDL01000027">
    <property type="protein sequence ID" value="PWJ17637.1"/>
    <property type="molecule type" value="Genomic_DNA"/>
</dbReference>
<dbReference type="PROSITE" id="PS51257">
    <property type="entry name" value="PROKAR_LIPOPROTEIN"/>
    <property type="match status" value="1"/>
</dbReference>
<accession>A0A2Y9BN07</accession>
<sequence length="422" mass="46376">MKKRSLWKRISACGLVAAMCVSLLAGCGGSSDTKKEAKKTKDGKTELVMWTFMSKENSYGKAFYDAVDAFSDGSEEYTVKIEQIPFSQLVSKITVAAQSKSLPDIIQVDGCDHASFSAMGIFADLTEKVDSEMSDLEFYSGPLESCKYEDKLYGLPLNANNLVLVYNVDMLKAAGLENPPSTWDELKEYAKTLTTDGTYGFAINAIDDEGSTYSFMPFLYETGADWNTLDKGAAKALGLYQDLAADGSMSKEAFGWGQNDAYGQFVAKRAAMYIDGNWRLPELEKDADFEYAFAPIPAYEGTSATCIGGENLAIVNNDNFEGSWDCVKSLFTEETMNDYCKKSGMIPTVKTFAMADEYFTDDPVMKVFVENMEVAKTRGPSPIWPQISQVLRDMIQQVGTGVSADDAAADGIKAMQEYVDKQ</sequence>
<protein>
    <submittedName>
        <fullName evidence="5">Carbohydrate ABC transporter substrate-binding protein (CUT1 family)</fullName>
    </submittedName>
</protein>
<dbReference type="CDD" id="cd14748">
    <property type="entry name" value="PBP2_UgpB"/>
    <property type="match status" value="1"/>
</dbReference>
<dbReference type="PANTHER" id="PTHR30061:SF50">
    <property type="entry name" value="MALTOSE_MALTODEXTRIN-BINDING PERIPLASMIC PROTEIN"/>
    <property type="match status" value="1"/>
</dbReference>
<dbReference type="Proteomes" id="UP000245845">
    <property type="component" value="Unassembled WGS sequence"/>
</dbReference>
<dbReference type="GO" id="GO:1901982">
    <property type="term" value="F:maltose binding"/>
    <property type="evidence" value="ECO:0007669"/>
    <property type="project" value="TreeGrafter"/>
</dbReference>
<name>A0A2Y9BN07_9FIRM</name>
<feature type="signal peptide" evidence="4">
    <location>
        <begin position="1"/>
        <end position="25"/>
    </location>
</feature>
<dbReference type="Pfam" id="PF13416">
    <property type="entry name" value="SBP_bac_8"/>
    <property type="match status" value="1"/>
</dbReference>
<comment type="caution">
    <text evidence="5">The sequence shown here is derived from an EMBL/GenBank/DDBJ whole genome shotgun (WGS) entry which is preliminary data.</text>
</comment>
<reference evidence="5 6" key="1">
    <citation type="submission" date="2018-05" db="EMBL/GenBank/DDBJ databases">
        <title>The Hungate 1000. A catalogue of reference genomes from the rumen microbiome.</title>
        <authorList>
            <person name="Kelly W."/>
        </authorList>
    </citation>
    <scope>NUCLEOTIDE SEQUENCE [LARGE SCALE GENOMIC DNA]</scope>
    <source>
        <strain evidence="5 6">NLAE-zl-C242</strain>
    </source>
</reference>
<evidence type="ECO:0000256" key="4">
    <source>
        <dbReference type="SAM" id="SignalP"/>
    </source>
</evidence>